<evidence type="ECO:0000256" key="6">
    <source>
        <dbReference type="ARBA" id="ARBA00023002"/>
    </source>
</evidence>
<dbReference type="Gene3D" id="3.10.20.30">
    <property type="match status" value="1"/>
</dbReference>
<dbReference type="PROSITE" id="PS51384">
    <property type="entry name" value="FAD_FR"/>
    <property type="match status" value="1"/>
</dbReference>
<dbReference type="RefSeq" id="WP_408263448.1">
    <property type="nucleotide sequence ID" value="NZ_JAQQCK010000012.1"/>
</dbReference>
<dbReference type="InterPro" id="IPR050415">
    <property type="entry name" value="MRET"/>
</dbReference>
<dbReference type="Pfam" id="PF22290">
    <property type="entry name" value="DmmA-like_N"/>
    <property type="match status" value="1"/>
</dbReference>
<organism evidence="11 12">
    <name type="scientific">Paraburkholderia phytofirmans</name>
    <dbReference type="NCBI Taxonomy" id="261302"/>
    <lineage>
        <taxon>Bacteria</taxon>
        <taxon>Pseudomonadati</taxon>
        <taxon>Pseudomonadota</taxon>
        <taxon>Betaproteobacteria</taxon>
        <taxon>Burkholderiales</taxon>
        <taxon>Burkholderiaceae</taxon>
        <taxon>Paraburkholderia</taxon>
    </lineage>
</organism>
<dbReference type="Gene3D" id="2.40.30.10">
    <property type="entry name" value="Translation factors"/>
    <property type="match status" value="1"/>
</dbReference>
<keyword evidence="4" id="KW-0001">2Fe-2S</keyword>
<evidence type="ECO:0000259" key="9">
    <source>
        <dbReference type="PROSITE" id="PS51085"/>
    </source>
</evidence>
<dbReference type="SUPFAM" id="SSF63380">
    <property type="entry name" value="Riboflavin synthase domain-like"/>
    <property type="match status" value="1"/>
</dbReference>
<dbReference type="CDD" id="cd00207">
    <property type="entry name" value="fer2"/>
    <property type="match status" value="1"/>
</dbReference>
<keyword evidence="12" id="KW-1185">Reference proteome</keyword>
<dbReference type="InterPro" id="IPR017938">
    <property type="entry name" value="Riboflavin_synthase-like_b-brl"/>
</dbReference>
<dbReference type="PROSITE" id="PS51085">
    <property type="entry name" value="2FE2S_FER_2"/>
    <property type="match status" value="1"/>
</dbReference>
<dbReference type="PRINTS" id="PR00409">
    <property type="entry name" value="PHDIOXRDTASE"/>
</dbReference>
<dbReference type="SUPFAM" id="SSF54292">
    <property type="entry name" value="2Fe-2S ferredoxin-like"/>
    <property type="match status" value="1"/>
</dbReference>
<feature type="domain" description="FAD-binding FR-type" evidence="10">
    <location>
        <begin position="1"/>
        <end position="99"/>
    </location>
</feature>
<evidence type="ECO:0000256" key="7">
    <source>
        <dbReference type="ARBA" id="ARBA00023004"/>
    </source>
</evidence>
<keyword evidence="6" id="KW-0560">Oxidoreductase</keyword>
<comment type="cofactor">
    <cofactor evidence="1">
        <name>FMN</name>
        <dbReference type="ChEBI" id="CHEBI:58210"/>
    </cofactor>
</comment>
<dbReference type="PANTHER" id="PTHR47354">
    <property type="entry name" value="NADH OXIDOREDUCTASE HCR"/>
    <property type="match status" value="1"/>
</dbReference>
<evidence type="ECO:0000313" key="12">
    <source>
        <dbReference type="Proteomes" id="UP001629274"/>
    </source>
</evidence>
<evidence type="ECO:0000256" key="5">
    <source>
        <dbReference type="ARBA" id="ARBA00022723"/>
    </source>
</evidence>
<dbReference type="InterPro" id="IPR012675">
    <property type="entry name" value="Beta-grasp_dom_sf"/>
</dbReference>
<accession>A0ABW9BI79</accession>
<comment type="caution">
    <text evidence="11">The sequence shown here is derived from an EMBL/GenBank/DDBJ whole genome shotgun (WGS) entry which is preliminary data.</text>
</comment>
<evidence type="ECO:0000313" key="11">
    <source>
        <dbReference type="EMBL" id="MFM0239769.1"/>
    </source>
</evidence>
<evidence type="ECO:0000259" key="10">
    <source>
        <dbReference type="PROSITE" id="PS51384"/>
    </source>
</evidence>
<sequence length="316" mass="34468">MKVLIHGRRPIADGICEFDLRLPDGGPLPVFSAGSHVDVFLAGGVVRQYSLCNSPEERHRYVLAVLLDSNTRGGSKGMHALNVGDSIEIGEPRNHFALDETARHSILLAGGIGITPIKSMAHRLALLGASFEVHYCAREPDRMAYGEELKLGHPAPQMMFYFDRDAPDRQLDMRQVLGQRTPGTHLYVCGPQGFIDAVMKTSVELGWPTQNVHREYFGANPASQRAGDRPFQIRIASTGDVIDVAADITVVQALSRAGYAVPVSCEQGVCGTCLTRVLDGIPDHRDAYLTDDERAANDQFTPCCSRSNSSLLVLDI</sequence>
<dbReference type="InterPro" id="IPR017927">
    <property type="entry name" value="FAD-bd_FR_type"/>
</dbReference>
<reference evidence="11 12" key="1">
    <citation type="journal article" date="2024" name="Chem. Sci.">
        <title>Discovery of megapolipeptins by genome mining of a Burkholderiales bacteria collection.</title>
        <authorList>
            <person name="Paulo B.S."/>
            <person name="Recchia M.J.J."/>
            <person name="Lee S."/>
            <person name="Fergusson C.H."/>
            <person name="Romanowski S.B."/>
            <person name="Hernandez A."/>
            <person name="Krull N."/>
            <person name="Liu D.Y."/>
            <person name="Cavanagh H."/>
            <person name="Bos A."/>
            <person name="Gray C.A."/>
            <person name="Murphy B.T."/>
            <person name="Linington R.G."/>
            <person name="Eustaquio A.S."/>
        </authorList>
    </citation>
    <scope>NUCLEOTIDE SEQUENCE [LARGE SCALE GENOMIC DNA]</scope>
    <source>
        <strain evidence="11 12">RL17-351-BIE-A</strain>
    </source>
</reference>
<dbReference type="InterPro" id="IPR054582">
    <property type="entry name" value="DmmA-like_N"/>
</dbReference>
<name>A0ABW9BI79_9BURK</name>
<dbReference type="Proteomes" id="UP001629274">
    <property type="component" value="Unassembled WGS sequence"/>
</dbReference>
<evidence type="ECO:0000256" key="4">
    <source>
        <dbReference type="ARBA" id="ARBA00022714"/>
    </source>
</evidence>
<dbReference type="SUPFAM" id="SSF52343">
    <property type="entry name" value="Ferredoxin reductase-like, C-terminal NADP-linked domain"/>
    <property type="match status" value="1"/>
</dbReference>
<keyword evidence="7" id="KW-0408">Iron</keyword>
<evidence type="ECO:0000256" key="1">
    <source>
        <dbReference type="ARBA" id="ARBA00001917"/>
    </source>
</evidence>
<keyword evidence="5" id="KW-0479">Metal-binding</keyword>
<evidence type="ECO:0000256" key="3">
    <source>
        <dbReference type="ARBA" id="ARBA00022643"/>
    </source>
</evidence>
<keyword evidence="8" id="KW-0411">Iron-sulfur</keyword>
<dbReference type="CDD" id="cd06185">
    <property type="entry name" value="PDR_like"/>
    <property type="match status" value="1"/>
</dbReference>
<dbReference type="InterPro" id="IPR001041">
    <property type="entry name" value="2Fe-2S_ferredoxin-type"/>
</dbReference>
<feature type="domain" description="2Fe-2S ferredoxin-type" evidence="9">
    <location>
        <begin position="231"/>
        <end position="316"/>
    </location>
</feature>
<gene>
    <name evidence="11" type="ORF">PQR03_16695</name>
</gene>
<dbReference type="Gene3D" id="3.40.50.80">
    <property type="entry name" value="Nucleotide-binding domain of ferredoxin-NADP reductase (FNR) module"/>
    <property type="match status" value="1"/>
</dbReference>
<dbReference type="PANTHER" id="PTHR47354:SF1">
    <property type="entry name" value="CARNITINE MONOOXYGENASE REDUCTASE SUBUNIT"/>
    <property type="match status" value="1"/>
</dbReference>
<keyword evidence="3" id="KW-0288">FMN</keyword>
<dbReference type="InterPro" id="IPR039261">
    <property type="entry name" value="FNR_nucleotide-bd"/>
</dbReference>
<dbReference type="InterPro" id="IPR036010">
    <property type="entry name" value="2Fe-2S_ferredoxin-like_sf"/>
</dbReference>
<dbReference type="Pfam" id="PF00111">
    <property type="entry name" value="Fer2"/>
    <property type="match status" value="1"/>
</dbReference>
<keyword evidence="2" id="KW-0285">Flavoprotein</keyword>
<protein>
    <submittedName>
        <fullName evidence="11">PDR/VanB family oxidoreductase</fullName>
    </submittedName>
</protein>
<dbReference type="PROSITE" id="PS00197">
    <property type="entry name" value="2FE2S_FER_1"/>
    <property type="match status" value="1"/>
</dbReference>
<dbReference type="EMBL" id="JAQQDR010000005">
    <property type="protein sequence ID" value="MFM0239769.1"/>
    <property type="molecule type" value="Genomic_DNA"/>
</dbReference>
<dbReference type="InterPro" id="IPR006058">
    <property type="entry name" value="2Fe2S_fd_BS"/>
</dbReference>
<evidence type="ECO:0000256" key="8">
    <source>
        <dbReference type="ARBA" id="ARBA00023014"/>
    </source>
</evidence>
<proteinExistence type="predicted"/>
<evidence type="ECO:0000256" key="2">
    <source>
        <dbReference type="ARBA" id="ARBA00022630"/>
    </source>
</evidence>